<dbReference type="EMBL" id="LR797193">
    <property type="protein sequence ID" value="CAB4193095.1"/>
    <property type="molecule type" value="Genomic_DNA"/>
</dbReference>
<organism evidence="1">
    <name type="scientific">uncultured Caudovirales phage</name>
    <dbReference type="NCBI Taxonomy" id="2100421"/>
    <lineage>
        <taxon>Viruses</taxon>
        <taxon>Duplodnaviria</taxon>
        <taxon>Heunggongvirae</taxon>
        <taxon>Uroviricota</taxon>
        <taxon>Caudoviricetes</taxon>
        <taxon>Peduoviridae</taxon>
        <taxon>Maltschvirus</taxon>
        <taxon>Maltschvirus maltsch</taxon>
    </lineage>
</organism>
<name>A0A6J5RLF5_9CAUD</name>
<reference evidence="1" key="1">
    <citation type="submission" date="2020-05" db="EMBL/GenBank/DDBJ databases">
        <authorList>
            <person name="Chiriac C."/>
            <person name="Salcher M."/>
            <person name="Ghai R."/>
            <person name="Kavagutti S V."/>
        </authorList>
    </citation>
    <scope>NUCLEOTIDE SEQUENCE</scope>
</reference>
<proteinExistence type="predicted"/>
<evidence type="ECO:0000313" key="1">
    <source>
        <dbReference type="EMBL" id="CAB4193095.1"/>
    </source>
</evidence>
<protein>
    <submittedName>
        <fullName evidence="1">Uncharacterized protein</fullName>
    </submittedName>
</protein>
<accession>A0A6J5RLF5</accession>
<sequence length="95" mass="10575">MGDMHFATRRGLRHSLRATRIYKKDSGVVAGEDQEKAVHSLAGPQIWPIQRFDATRYLVEIAHDALPCPLHPLKSLSDASISLSHALYGDKYSCT</sequence>
<gene>
    <name evidence="1" type="ORF">UFOVP1246_40</name>
</gene>